<gene>
    <name evidence="2" type="ORF">OFUS_LOCUS696</name>
</gene>
<evidence type="ECO:0000313" key="2">
    <source>
        <dbReference type="EMBL" id="CAH1773047.1"/>
    </source>
</evidence>
<evidence type="ECO:0000256" key="1">
    <source>
        <dbReference type="SAM" id="Phobius"/>
    </source>
</evidence>
<evidence type="ECO:0000313" key="3">
    <source>
        <dbReference type="Proteomes" id="UP000749559"/>
    </source>
</evidence>
<name>A0A8S4MWC8_OWEFU</name>
<organism evidence="2 3">
    <name type="scientific">Owenia fusiformis</name>
    <name type="common">Polychaete worm</name>
    <dbReference type="NCBI Taxonomy" id="6347"/>
    <lineage>
        <taxon>Eukaryota</taxon>
        <taxon>Metazoa</taxon>
        <taxon>Spiralia</taxon>
        <taxon>Lophotrochozoa</taxon>
        <taxon>Annelida</taxon>
        <taxon>Polychaeta</taxon>
        <taxon>Sedentaria</taxon>
        <taxon>Canalipalpata</taxon>
        <taxon>Sabellida</taxon>
        <taxon>Oweniida</taxon>
        <taxon>Oweniidae</taxon>
        <taxon>Owenia</taxon>
    </lineage>
</organism>
<comment type="caution">
    <text evidence="2">The sequence shown here is derived from an EMBL/GenBank/DDBJ whole genome shotgun (WGS) entry which is preliminary data.</text>
</comment>
<keyword evidence="3" id="KW-1185">Reference proteome</keyword>
<sequence>GRSGMEDPLRFIIPASISALIFIILTGLACFFYWRKHEKRDNFKNKLINRLCCCCIHTSAKFRKYSSSSDELGTLEKTEKRIKNTTNTPTMPKQCPGCTCTQCPQQCSENQCIHPFQR</sequence>
<accession>A0A8S4MWC8</accession>
<proteinExistence type="predicted"/>
<keyword evidence="1" id="KW-0812">Transmembrane</keyword>
<dbReference type="AlphaFoldDB" id="A0A8S4MWC8"/>
<feature type="non-terminal residue" evidence="2">
    <location>
        <position position="1"/>
    </location>
</feature>
<feature type="transmembrane region" description="Helical" evidence="1">
    <location>
        <begin position="12"/>
        <end position="34"/>
    </location>
</feature>
<keyword evidence="1" id="KW-0472">Membrane</keyword>
<protein>
    <submittedName>
        <fullName evidence="2">Uncharacterized protein</fullName>
    </submittedName>
</protein>
<dbReference type="EMBL" id="CAIIXF020000001">
    <property type="protein sequence ID" value="CAH1773047.1"/>
    <property type="molecule type" value="Genomic_DNA"/>
</dbReference>
<dbReference type="Proteomes" id="UP000749559">
    <property type="component" value="Unassembled WGS sequence"/>
</dbReference>
<keyword evidence="1" id="KW-1133">Transmembrane helix</keyword>
<reference evidence="2" key="1">
    <citation type="submission" date="2022-03" db="EMBL/GenBank/DDBJ databases">
        <authorList>
            <person name="Martin C."/>
        </authorList>
    </citation>
    <scope>NUCLEOTIDE SEQUENCE</scope>
</reference>